<dbReference type="GO" id="GO:0019239">
    <property type="term" value="F:deaminase activity"/>
    <property type="evidence" value="ECO:0007669"/>
    <property type="project" value="TreeGrafter"/>
</dbReference>
<comment type="similarity">
    <text evidence="1">Belongs to the RutC family.</text>
</comment>
<dbReference type="FunFam" id="3.30.1330.40:FF:000001">
    <property type="entry name" value="L-PSP family endoribonuclease"/>
    <property type="match status" value="1"/>
</dbReference>
<dbReference type="InterPro" id="IPR006056">
    <property type="entry name" value="RidA"/>
</dbReference>
<evidence type="ECO:0000256" key="1">
    <source>
        <dbReference type="ARBA" id="ARBA00010552"/>
    </source>
</evidence>
<dbReference type="Proteomes" id="UP000484076">
    <property type="component" value="Unassembled WGS sequence"/>
</dbReference>
<accession>A0A8X8KP34</accession>
<organism evidence="2 3">
    <name type="scientific">Fertoeibacter niger</name>
    <dbReference type="NCBI Taxonomy" id="2656921"/>
    <lineage>
        <taxon>Bacteria</taxon>
        <taxon>Pseudomonadati</taxon>
        <taxon>Pseudomonadota</taxon>
        <taxon>Alphaproteobacteria</taxon>
        <taxon>Rhodobacterales</taxon>
        <taxon>Paracoccaceae</taxon>
        <taxon>Fertoeibacter</taxon>
    </lineage>
</organism>
<name>A0A8X8KP34_9RHOB</name>
<gene>
    <name evidence="2" type="ORF">GEU84_014725</name>
</gene>
<dbReference type="Pfam" id="PF01042">
    <property type="entry name" value="Ribonuc_L-PSP"/>
    <property type="match status" value="1"/>
</dbReference>
<dbReference type="RefSeq" id="WP_152827395.1">
    <property type="nucleotide sequence ID" value="NZ_WHUT02000008.1"/>
</dbReference>
<dbReference type="PANTHER" id="PTHR11803:SF39">
    <property type="entry name" value="2-IMINOBUTANOATE_2-IMINOPROPANOATE DEAMINASE"/>
    <property type="match status" value="1"/>
</dbReference>
<dbReference type="AlphaFoldDB" id="A0A8X8KP34"/>
<dbReference type="InterPro" id="IPR006175">
    <property type="entry name" value="YjgF/YER057c/UK114"/>
</dbReference>
<dbReference type="EMBL" id="WHUT02000008">
    <property type="protein sequence ID" value="NUB45650.1"/>
    <property type="molecule type" value="Genomic_DNA"/>
</dbReference>
<keyword evidence="3" id="KW-1185">Reference proteome</keyword>
<dbReference type="NCBIfam" id="TIGR00004">
    <property type="entry name" value="Rid family detoxifying hydrolase"/>
    <property type="match status" value="1"/>
</dbReference>
<protein>
    <submittedName>
        <fullName evidence="2">RidA family protein</fullName>
    </submittedName>
</protein>
<dbReference type="GO" id="GO:0005829">
    <property type="term" value="C:cytosol"/>
    <property type="evidence" value="ECO:0007669"/>
    <property type="project" value="TreeGrafter"/>
</dbReference>
<dbReference type="CDD" id="cd00448">
    <property type="entry name" value="YjgF_YER057c_UK114_family"/>
    <property type="match status" value="1"/>
</dbReference>
<dbReference type="Gene3D" id="3.30.1330.40">
    <property type="entry name" value="RutC-like"/>
    <property type="match status" value="1"/>
</dbReference>
<dbReference type="SUPFAM" id="SSF55298">
    <property type="entry name" value="YjgF-like"/>
    <property type="match status" value="1"/>
</dbReference>
<proteinExistence type="inferred from homology"/>
<dbReference type="InterPro" id="IPR035959">
    <property type="entry name" value="RutC-like_sf"/>
</dbReference>
<comment type="caution">
    <text evidence="2">The sequence shown here is derived from an EMBL/GenBank/DDBJ whole genome shotgun (WGS) entry which is preliminary data.</text>
</comment>
<sequence length="126" mass="13292">MTQITTPDAPRALGPYSQGRCIGNLLFTAGQIGLDPATLTLPREPEAQIRQVFANLRAIVTAAGGDTGSILKLTVYLTDLDHWPLVNSVMESEFTAPYPARTAVGVAALPLGALVEVEAVAQISTF</sequence>
<evidence type="ECO:0000313" key="2">
    <source>
        <dbReference type="EMBL" id="NUB45650.1"/>
    </source>
</evidence>
<dbReference type="PANTHER" id="PTHR11803">
    <property type="entry name" value="2-IMINOBUTANOATE/2-IMINOPROPANOATE DEAMINASE RIDA"/>
    <property type="match status" value="1"/>
</dbReference>
<reference evidence="2" key="1">
    <citation type="submission" date="2020-05" db="EMBL/GenBank/DDBJ databases">
        <title>Fertoebacter nigrum gen. nov., sp. nov., a new member of the family Rhodobacteraceae.</title>
        <authorList>
            <person name="Szuroczki S."/>
            <person name="Abbaszade G."/>
            <person name="Buni D."/>
            <person name="Schumann P."/>
            <person name="Toth E."/>
        </authorList>
    </citation>
    <scope>NUCLEOTIDE SEQUENCE</scope>
    <source>
        <strain evidence="2">RG-N-1a</strain>
    </source>
</reference>
<evidence type="ECO:0000313" key="3">
    <source>
        <dbReference type="Proteomes" id="UP000484076"/>
    </source>
</evidence>